<feature type="compositionally biased region" description="Polar residues" evidence="1">
    <location>
        <begin position="195"/>
        <end position="212"/>
    </location>
</feature>
<protein>
    <submittedName>
        <fullName evidence="2">Uncharacterized protein</fullName>
    </submittedName>
</protein>
<dbReference type="InterPro" id="IPR011333">
    <property type="entry name" value="SKP1/BTB/POZ_sf"/>
</dbReference>
<evidence type="ECO:0000313" key="2">
    <source>
        <dbReference type="EMBL" id="KAJ3573699.1"/>
    </source>
</evidence>
<dbReference type="EMBL" id="JANIEX010000094">
    <property type="protein sequence ID" value="KAJ3573699.1"/>
    <property type="molecule type" value="Genomic_DNA"/>
</dbReference>
<dbReference type="Proteomes" id="UP001213000">
    <property type="component" value="Unassembled WGS sequence"/>
</dbReference>
<name>A0AAD5VZA7_9AGAR</name>
<dbReference type="Gene3D" id="3.30.710.10">
    <property type="entry name" value="Potassium Channel Kv1.1, Chain A"/>
    <property type="match status" value="1"/>
</dbReference>
<proteinExistence type="predicted"/>
<dbReference type="AlphaFoldDB" id="A0AAD5VZA7"/>
<evidence type="ECO:0000313" key="3">
    <source>
        <dbReference type="Proteomes" id="UP001213000"/>
    </source>
</evidence>
<keyword evidence="3" id="KW-1185">Reference proteome</keyword>
<organism evidence="2 3">
    <name type="scientific">Leucocoprinus birnbaumii</name>
    <dbReference type="NCBI Taxonomy" id="56174"/>
    <lineage>
        <taxon>Eukaryota</taxon>
        <taxon>Fungi</taxon>
        <taxon>Dikarya</taxon>
        <taxon>Basidiomycota</taxon>
        <taxon>Agaricomycotina</taxon>
        <taxon>Agaricomycetes</taxon>
        <taxon>Agaricomycetidae</taxon>
        <taxon>Agaricales</taxon>
        <taxon>Agaricineae</taxon>
        <taxon>Agaricaceae</taxon>
        <taxon>Leucocoprinus</taxon>
    </lineage>
</organism>
<evidence type="ECO:0000256" key="1">
    <source>
        <dbReference type="SAM" id="MobiDB-lite"/>
    </source>
</evidence>
<sequence length="425" mass="47446">MPLKPVRVQLEIKFPEQEQHAGYSLTFPRVSFGSVSILDVFAAPISYCGSILFEITLTFDEADDLSFPTTHPLNLPKPSSQSSNPIRKALCHSLNDPCFVDVKFYLYSGRREGRPAHPKVVYANWALLCENNEYMKNLLSPAAGSASGTVCELHDDVPEEIAKLSPDTFDYDSDSDLEDEDEDAAAPATILNGREATSAQGIQGTGDNTNPDGAQEKGVRKAPTCVHACRAYAINGTAHKTWSALVMYLYTNDIGTMEFSALSSQRMIADRDLSHSETVSCSPKSMYRLADYIGLSSVKSLSKEKIRQSLSESNIVTELFSTFTYRYQEIIEMEVEFLLTHLTSQVRRELNELLRLIVLGRKPHCFKVLSFTMSRMLGDDIKEAWSLLLPEDRADEELDNEMKAVGKHRKNYDNVKGAPRPPLLP</sequence>
<accession>A0AAD5VZA7</accession>
<gene>
    <name evidence="2" type="ORF">NP233_g2254</name>
</gene>
<comment type="caution">
    <text evidence="2">The sequence shown here is derived from an EMBL/GenBank/DDBJ whole genome shotgun (WGS) entry which is preliminary data.</text>
</comment>
<reference evidence="2" key="1">
    <citation type="submission" date="2022-07" db="EMBL/GenBank/DDBJ databases">
        <title>Genome Sequence of Leucocoprinus birnbaumii.</title>
        <authorList>
            <person name="Buettner E."/>
        </authorList>
    </citation>
    <scope>NUCLEOTIDE SEQUENCE</scope>
    <source>
        <strain evidence="2">VT141</strain>
    </source>
</reference>
<feature type="region of interest" description="Disordered" evidence="1">
    <location>
        <begin position="191"/>
        <end position="219"/>
    </location>
</feature>